<dbReference type="InterPro" id="IPR035985">
    <property type="entry name" value="Ubiquitin-activating_enz"/>
</dbReference>
<proteinExistence type="predicted"/>
<dbReference type="AlphaFoldDB" id="A0A8C6X2U1"/>
<keyword evidence="2" id="KW-1185">Reference proteome</keyword>
<sequence>MAQREEDGRWEVEEEEVQYNRQICLWGLEAQKQLHCSRALVAVLHGWVRRVEMSLECIQDFSSMTDMKGDPENIEQKPDKFFTRFDMICLTCCTLEVLLKVDQILQKFKIKITVNDIEDYYGGTACQYVLQNIIIYLLFINGTYMPHLQDSGAYNKTNTINILKKN</sequence>
<dbReference type="Proteomes" id="UP000694559">
    <property type="component" value="Unplaced"/>
</dbReference>
<evidence type="ECO:0000313" key="2">
    <source>
        <dbReference type="Proteomes" id="UP000694559"/>
    </source>
</evidence>
<dbReference type="GO" id="GO:0008641">
    <property type="term" value="F:ubiquitin-like modifier activating enzyme activity"/>
    <property type="evidence" value="ECO:0007669"/>
    <property type="project" value="InterPro"/>
</dbReference>
<dbReference type="Ensembl" id="ENSNNAT00000005665.1">
    <property type="protein sequence ID" value="ENSNNAP00000005422.1"/>
    <property type="gene ID" value="ENSNNAG00000003628.1"/>
</dbReference>
<organism evidence="1 2">
    <name type="scientific">Naja naja</name>
    <name type="common">Indian cobra</name>
    <dbReference type="NCBI Taxonomy" id="35670"/>
    <lineage>
        <taxon>Eukaryota</taxon>
        <taxon>Metazoa</taxon>
        <taxon>Chordata</taxon>
        <taxon>Craniata</taxon>
        <taxon>Vertebrata</taxon>
        <taxon>Euteleostomi</taxon>
        <taxon>Lepidosauria</taxon>
        <taxon>Squamata</taxon>
        <taxon>Bifurcata</taxon>
        <taxon>Unidentata</taxon>
        <taxon>Episquamata</taxon>
        <taxon>Toxicofera</taxon>
        <taxon>Serpentes</taxon>
        <taxon>Colubroidea</taxon>
        <taxon>Elapidae</taxon>
        <taxon>Elapinae</taxon>
        <taxon>Naja</taxon>
    </lineage>
</organism>
<dbReference type="SUPFAM" id="SSF69572">
    <property type="entry name" value="Activating enzymes of the ubiquitin-like proteins"/>
    <property type="match status" value="1"/>
</dbReference>
<accession>A0A8C6X2U1</accession>
<dbReference type="Gene3D" id="3.40.50.720">
    <property type="entry name" value="NAD(P)-binding Rossmann-like Domain"/>
    <property type="match status" value="1"/>
</dbReference>
<dbReference type="OrthoDB" id="412647at2759"/>
<dbReference type="GeneTree" id="ENSGT01010000229368"/>
<reference evidence="1" key="2">
    <citation type="submission" date="2025-09" db="UniProtKB">
        <authorList>
            <consortium name="Ensembl"/>
        </authorList>
    </citation>
    <scope>IDENTIFICATION</scope>
</reference>
<evidence type="ECO:0000313" key="1">
    <source>
        <dbReference type="Ensembl" id="ENSNNAP00000005422.1"/>
    </source>
</evidence>
<name>A0A8C6X2U1_NAJNA</name>
<protein>
    <submittedName>
        <fullName evidence="1">Uncharacterized protein</fullName>
    </submittedName>
</protein>
<reference evidence="1" key="1">
    <citation type="submission" date="2025-08" db="UniProtKB">
        <authorList>
            <consortium name="Ensembl"/>
        </authorList>
    </citation>
    <scope>IDENTIFICATION</scope>
</reference>